<protein>
    <submittedName>
        <fullName evidence="3">ArsR family transcriptional regulator</fullName>
    </submittedName>
</protein>
<dbReference type="Gene3D" id="3.40.50.2300">
    <property type="match status" value="1"/>
</dbReference>
<evidence type="ECO:0000313" key="3">
    <source>
        <dbReference type="EMBL" id="MBK1670277.1"/>
    </source>
</evidence>
<dbReference type="PANTHER" id="PTHR43428:SF1">
    <property type="entry name" value="ARSENATE REDUCTASE"/>
    <property type="match status" value="1"/>
</dbReference>
<evidence type="ECO:0000313" key="4">
    <source>
        <dbReference type="Proteomes" id="UP001296873"/>
    </source>
</evidence>
<organism evidence="3 4">
    <name type="scientific">Rhodovibrio sodomensis</name>
    <dbReference type="NCBI Taxonomy" id="1088"/>
    <lineage>
        <taxon>Bacteria</taxon>
        <taxon>Pseudomonadati</taxon>
        <taxon>Pseudomonadota</taxon>
        <taxon>Alphaproteobacteria</taxon>
        <taxon>Rhodospirillales</taxon>
        <taxon>Rhodovibrionaceae</taxon>
        <taxon>Rhodovibrio</taxon>
    </lineage>
</organism>
<gene>
    <name evidence="3" type="ORF">CKO28_19820</name>
</gene>
<dbReference type="CDD" id="cd16345">
    <property type="entry name" value="LMWP_ArsC"/>
    <property type="match status" value="1"/>
</dbReference>
<dbReference type="Proteomes" id="UP001296873">
    <property type="component" value="Unassembled WGS sequence"/>
</dbReference>
<accession>A0ABS1DJI5</accession>
<name>A0ABS1DJI5_9PROT</name>
<dbReference type="SMART" id="SM00226">
    <property type="entry name" value="LMWPc"/>
    <property type="match status" value="1"/>
</dbReference>
<proteinExistence type="predicted"/>
<comment type="caution">
    <text evidence="3">The sequence shown here is derived from an EMBL/GenBank/DDBJ whole genome shotgun (WGS) entry which is preliminary data.</text>
</comment>
<evidence type="ECO:0000256" key="1">
    <source>
        <dbReference type="ARBA" id="ARBA00022849"/>
    </source>
</evidence>
<dbReference type="EMBL" id="NRRL01000085">
    <property type="protein sequence ID" value="MBK1670277.1"/>
    <property type="molecule type" value="Genomic_DNA"/>
</dbReference>
<sequence>MTDRVFNVLFLCTRNSARSIMAECLLNKIGDGQFRALSAGSHPTGALMPEAVELLARSGFDTDKVRSKSWDEFATAGAPPLDFVFTLCDDAAGETCPVWPGQPMTAHWPFPDPARFVGSEAEKRAFVADVFRQINNRLGIFINLPIASLDRMSLQTEIDRLGAQTAETWTNG</sequence>
<dbReference type="PANTHER" id="PTHR43428">
    <property type="entry name" value="ARSENATE REDUCTASE"/>
    <property type="match status" value="1"/>
</dbReference>
<keyword evidence="1" id="KW-0059">Arsenical resistance</keyword>
<dbReference type="InterPro" id="IPR023485">
    <property type="entry name" value="Ptyr_pPase"/>
</dbReference>
<feature type="domain" description="Phosphotyrosine protein phosphatase I" evidence="2">
    <location>
        <begin position="6"/>
        <end position="144"/>
    </location>
</feature>
<dbReference type="SUPFAM" id="SSF52788">
    <property type="entry name" value="Phosphotyrosine protein phosphatases I"/>
    <property type="match status" value="1"/>
</dbReference>
<dbReference type="Pfam" id="PF01451">
    <property type="entry name" value="LMWPc"/>
    <property type="match status" value="1"/>
</dbReference>
<dbReference type="RefSeq" id="WP_200342637.1">
    <property type="nucleotide sequence ID" value="NZ_NRRL01000085.1"/>
</dbReference>
<keyword evidence="4" id="KW-1185">Reference proteome</keyword>
<reference evidence="3 4" key="1">
    <citation type="journal article" date="2020" name="Microorganisms">
        <title>Osmotic Adaptation and Compatible Solute Biosynthesis of Phototrophic Bacteria as Revealed from Genome Analyses.</title>
        <authorList>
            <person name="Imhoff J.F."/>
            <person name="Rahn T."/>
            <person name="Kunzel S."/>
            <person name="Keller A."/>
            <person name="Neulinger S.C."/>
        </authorList>
    </citation>
    <scope>NUCLEOTIDE SEQUENCE [LARGE SCALE GENOMIC DNA]</scope>
    <source>
        <strain evidence="3 4">DSM 9895</strain>
    </source>
</reference>
<dbReference type="InterPro" id="IPR036196">
    <property type="entry name" value="Ptyr_pPase_sf"/>
</dbReference>
<evidence type="ECO:0000259" key="2">
    <source>
        <dbReference type="SMART" id="SM00226"/>
    </source>
</evidence>